<evidence type="ECO:0000313" key="1">
    <source>
        <dbReference type="EMBL" id="MBB3935378.1"/>
    </source>
</evidence>
<proteinExistence type="predicted"/>
<dbReference type="Proteomes" id="UP000531216">
    <property type="component" value="Unassembled WGS sequence"/>
</dbReference>
<organism evidence="1 2">
    <name type="scientific">Aureimonas phyllosphaerae</name>
    <dbReference type="NCBI Taxonomy" id="1166078"/>
    <lineage>
        <taxon>Bacteria</taxon>
        <taxon>Pseudomonadati</taxon>
        <taxon>Pseudomonadota</taxon>
        <taxon>Alphaproteobacteria</taxon>
        <taxon>Hyphomicrobiales</taxon>
        <taxon>Aurantimonadaceae</taxon>
        <taxon>Aureimonas</taxon>
    </lineage>
</organism>
<keyword evidence="2" id="KW-1185">Reference proteome</keyword>
<dbReference type="RefSeq" id="WP_090959282.1">
    <property type="nucleotide sequence ID" value="NZ_FOOA01000002.1"/>
</dbReference>
<reference evidence="1 2" key="1">
    <citation type="submission" date="2020-08" db="EMBL/GenBank/DDBJ databases">
        <title>Genomic Encyclopedia of Type Strains, Phase IV (KMG-IV): sequencing the most valuable type-strain genomes for metagenomic binning, comparative biology and taxonomic classification.</title>
        <authorList>
            <person name="Goeker M."/>
        </authorList>
    </citation>
    <scope>NUCLEOTIDE SEQUENCE [LARGE SCALE GENOMIC DNA]</scope>
    <source>
        <strain evidence="1 2">DSM 25024</strain>
    </source>
</reference>
<dbReference type="AlphaFoldDB" id="A0A7W6BNV0"/>
<comment type="caution">
    <text evidence="1">The sequence shown here is derived from an EMBL/GenBank/DDBJ whole genome shotgun (WGS) entry which is preliminary data.</text>
</comment>
<accession>A0A7W6BNV0</accession>
<protein>
    <recommendedName>
        <fullName evidence="3">AsmA-like C-terminal region</fullName>
    </recommendedName>
</protein>
<dbReference type="EMBL" id="JACIDO010000002">
    <property type="protein sequence ID" value="MBB3935378.1"/>
    <property type="molecule type" value="Genomic_DNA"/>
</dbReference>
<evidence type="ECO:0008006" key="3">
    <source>
        <dbReference type="Google" id="ProtNLM"/>
    </source>
</evidence>
<sequence length="1113" mass="118204">MRKIRRLVGAILSFVLLLAITIAGAGMFLLGTPAGERFVQSQTTAALSRLLGPRYEATLGRQQLEFRGDGTLALNWYDAALHRRDRPELESRVERISVALRLMPLVGGSLEFGRLEIVGADLDLAAFAGVRPAMPAASTTDVDDRSVLARTIDGGISALERQLQALQAYHFDTLSLQDIRVTGLPVRSGSLTQLTLQRADLHRALDGTLRLVSSIEVGDVPVVMSGTAEFDSSTSRLTRLQGRTGRIALGSIVPPADEADEDDERPFGSDSEVSLNLSLDRKDPDEPAFVRASAHVGAGHLQLGLNRTRVEDAQLDLTYRQGEERVVIEPSPFRFRDVAFELSGTVEQTNRGNPDEVPIYGFAVSSPDVRSKVGREEMAEAGPLTASLELAGSFEPSKRRLTLDKAVVLTDGGRLEGQARYDGSAADARTFLDLKATSLSASAVKAFWPFNISGKSRRWVLAHLADDGDVPEGRIAIDILRDRIGDAFKIGGTPTEAELQLDIPVRGVNLSTVGDLPDLMQVDGTVTVRGIRTDIAVDEAKVVGLDRIEIKPSTLVLQRPPDGGLRDLGIDLNVQASGAVPELLAIADRDPIRAFRNLSLKPDAFSGSGMVEVGARLVLGDSIPRDQQVRDWSVEAELENVEPGQPIEGRTFNKLSGLFHAIPGQASGSLDGTMDGMPAKLTFALPFGANPVGSRSLEAELKVPSAKVVDLVPALSGVVKGPIAARVTDDADGMRAKLDLSQTELDLPAVAWKKGAGIPANLAFVVRRDGETTELDDLDLKGDGFRAQGSLSVDKRGLRRAALTQVALNPGDDVRVEVERHGEGFGVQVKGDRFDARPILAELRAGIGRDKKGRVGGGTFDITMDVSRIDGFNGRGVDGFSLNYASADGRLAALALGGSIGGADLAGDLAPQNDNRRIRIASGDVGGLLGFTGLYSHMEGGQGSLTLVGSSDAGYRGEVKLANFNLVDEPRLSRIVGSSPAPGAASLSQAIGQELRTERAFFDHASAKLGYDRGSLRVADGIVRGPIFGSSFAGVVYDPSGQIDVTGSFMPAYGLNRVFGAIPIIGQILGNGQEGGLIGITYRLSGAMASPTLVVNPISAIAPGIFRQIFAFD</sequence>
<dbReference type="OrthoDB" id="7161641at2"/>
<gene>
    <name evidence="1" type="ORF">GGR05_001506</name>
</gene>
<name>A0A7W6BNV0_9HYPH</name>
<evidence type="ECO:0000313" key="2">
    <source>
        <dbReference type="Proteomes" id="UP000531216"/>
    </source>
</evidence>